<organism evidence="1 2">
    <name type="scientific">Streptomyces yaizuensis</name>
    <dbReference type="NCBI Taxonomy" id="2989713"/>
    <lineage>
        <taxon>Bacteria</taxon>
        <taxon>Bacillati</taxon>
        <taxon>Actinomycetota</taxon>
        <taxon>Actinomycetes</taxon>
        <taxon>Kitasatosporales</taxon>
        <taxon>Streptomycetaceae</taxon>
        <taxon>Streptomyces</taxon>
    </lineage>
</organism>
<name>A0ABQ5NR51_9ACTN</name>
<dbReference type="Gene3D" id="2.30.110.10">
    <property type="entry name" value="Electron Transport, Fmn-binding Protein, Chain A"/>
    <property type="match status" value="1"/>
</dbReference>
<dbReference type="InterPro" id="IPR012349">
    <property type="entry name" value="Split_barrel_FMN-bd"/>
</dbReference>
<protein>
    <submittedName>
        <fullName evidence="1">Pyridoxamine 5'-phosphate oxidase family protein</fullName>
    </submittedName>
</protein>
<sequence length="170" mass="19272">MHGAVYRRGPDGLLRPDQEPPFDMAAYLARPLVARLATHRLAVQPVWYLWEDETFWVITGGWSRLPRRLAHSSSFTLVVDDCELATGRVRQVVAQGRGEITGFDVPRARRKLRRYLGPDEARWDPRFAPGGPGAADNRWARLVPDRLRVLDLSFRPAHPTEPCRGRAPDG</sequence>
<keyword evidence="2" id="KW-1185">Reference proteome</keyword>
<evidence type="ECO:0000313" key="1">
    <source>
        <dbReference type="EMBL" id="GLF92839.1"/>
    </source>
</evidence>
<dbReference type="SUPFAM" id="SSF50475">
    <property type="entry name" value="FMN-binding split barrel"/>
    <property type="match status" value="1"/>
</dbReference>
<proteinExistence type="predicted"/>
<reference evidence="1 2" key="1">
    <citation type="submission" date="2022-10" db="EMBL/GenBank/DDBJ databases">
        <title>Draft genome sequence of Streptomyces sp. YSPA8.</title>
        <authorList>
            <person name="Moriuchi R."/>
            <person name="Dohra H."/>
            <person name="Yamamura H."/>
            <person name="Kodani S."/>
        </authorList>
    </citation>
    <scope>NUCLEOTIDE SEQUENCE [LARGE SCALE GENOMIC DNA]</scope>
    <source>
        <strain evidence="1 2">YSPA8</strain>
    </source>
</reference>
<accession>A0ABQ5NR51</accession>
<dbReference type="EMBL" id="BSBI01000001">
    <property type="protein sequence ID" value="GLF92839.1"/>
    <property type="molecule type" value="Genomic_DNA"/>
</dbReference>
<evidence type="ECO:0000313" key="2">
    <source>
        <dbReference type="Proteomes" id="UP001291653"/>
    </source>
</evidence>
<comment type="caution">
    <text evidence="1">The sequence shown here is derived from an EMBL/GenBank/DDBJ whole genome shotgun (WGS) entry which is preliminary data.</text>
</comment>
<gene>
    <name evidence="1" type="ORF">SYYSPA8_01100</name>
</gene>
<dbReference type="RefSeq" id="WP_323444960.1">
    <property type="nucleotide sequence ID" value="NZ_BSBI01000001.1"/>
</dbReference>
<dbReference type="Proteomes" id="UP001291653">
    <property type="component" value="Unassembled WGS sequence"/>
</dbReference>